<protein>
    <submittedName>
        <fullName evidence="2">Uncharacterized protein</fullName>
    </submittedName>
</protein>
<comment type="caution">
    <text evidence="2">The sequence shown here is derived from an EMBL/GenBank/DDBJ whole genome shotgun (WGS) entry which is preliminary data.</text>
</comment>
<dbReference type="EMBL" id="PITK01000404">
    <property type="protein sequence ID" value="TBU13523.1"/>
    <property type="molecule type" value="Genomic_DNA"/>
</dbReference>
<sequence length="136" mass="14718">MKKTVAEKRPATKAPAKSVSHDSQGAAEPKKKKRGHKTDYHGVIFRSSVKRISKVLYAEPPQISSSALECFSCIALDIVESISDCAAGLAKKVNKQTVGADDIIAAFDICYRGELAQQTLVEVKELVAKSQMKVAK</sequence>
<dbReference type="VEuPathDB" id="MicrosporidiaDB:CWI38_0404p0010"/>
<accession>A0A4Q9KQ08</accession>
<evidence type="ECO:0000313" key="2">
    <source>
        <dbReference type="EMBL" id="TBT96727.1"/>
    </source>
</evidence>
<dbReference type="EMBL" id="PITJ01002780">
    <property type="protein sequence ID" value="TBT96727.1"/>
    <property type="molecule type" value="Genomic_DNA"/>
</dbReference>
<proteinExistence type="predicted"/>
<dbReference type="Proteomes" id="UP000292362">
    <property type="component" value="Unassembled WGS sequence"/>
</dbReference>
<dbReference type="GO" id="GO:0046982">
    <property type="term" value="F:protein heterodimerization activity"/>
    <property type="evidence" value="ECO:0007669"/>
    <property type="project" value="InterPro"/>
</dbReference>
<feature type="region of interest" description="Disordered" evidence="1">
    <location>
        <begin position="1"/>
        <end position="39"/>
    </location>
</feature>
<dbReference type="Proteomes" id="UP000292282">
    <property type="component" value="Unassembled WGS sequence"/>
</dbReference>
<dbReference type="EMBL" id="PITK01001279">
    <property type="protein sequence ID" value="TBU11297.1"/>
    <property type="molecule type" value="Genomic_DNA"/>
</dbReference>
<dbReference type="VEuPathDB" id="MicrosporidiaDB:CWI38_1261p0010"/>
<keyword evidence="6" id="KW-1185">Reference proteome</keyword>
<evidence type="ECO:0000256" key="1">
    <source>
        <dbReference type="SAM" id="MobiDB-lite"/>
    </source>
</evidence>
<gene>
    <name evidence="2" type="ORF">CWI37_2780p0010</name>
    <name evidence="5" type="ORF">CWI38_0404p0010</name>
    <name evidence="4" type="ORF">CWI38_1261p0010</name>
    <name evidence="3" type="ORF">CWI38_1279p0020</name>
</gene>
<reference evidence="6 7" key="1">
    <citation type="submission" date="2017-12" db="EMBL/GenBank/DDBJ databases">
        <authorList>
            <person name="Pombert J.-F."/>
            <person name="Haag K.L."/>
            <person name="Ebert D."/>
        </authorList>
    </citation>
    <scope>NUCLEOTIDE SEQUENCE [LARGE SCALE GENOMIC DNA]</scope>
    <source>
        <strain evidence="2">FI-OER-3-3</strain>
        <strain evidence="3">IL-G-3</strain>
    </source>
</reference>
<dbReference type="Gene3D" id="1.10.20.10">
    <property type="entry name" value="Histone, subunit A"/>
    <property type="match status" value="1"/>
</dbReference>
<dbReference type="AlphaFoldDB" id="A0A4Q9KQ08"/>
<dbReference type="CDD" id="cd00076">
    <property type="entry name" value="HFD_SF"/>
    <property type="match status" value="1"/>
</dbReference>
<evidence type="ECO:0000313" key="6">
    <source>
        <dbReference type="Proteomes" id="UP000292282"/>
    </source>
</evidence>
<dbReference type="InterPro" id="IPR009072">
    <property type="entry name" value="Histone-fold"/>
</dbReference>
<evidence type="ECO:0000313" key="4">
    <source>
        <dbReference type="EMBL" id="TBU11334.1"/>
    </source>
</evidence>
<dbReference type="EMBL" id="PITK01001261">
    <property type="protein sequence ID" value="TBU11334.1"/>
    <property type="molecule type" value="Genomic_DNA"/>
</dbReference>
<name>A0A4Q9KQ08_9MICR</name>
<dbReference type="VEuPathDB" id="MicrosporidiaDB:CWI38_1279p0020"/>
<dbReference type="SUPFAM" id="SSF47113">
    <property type="entry name" value="Histone-fold"/>
    <property type="match status" value="1"/>
</dbReference>
<evidence type="ECO:0000313" key="3">
    <source>
        <dbReference type="EMBL" id="TBU11297.1"/>
    </source>
</evidence>
<dbReference type="OrthoDB" id="2191729at2759"/>
<feature type="compositionally biased region" description="Basic and acidic residues" evidence="1">
    <location>
        <begin position="1"/>
        <end position="10"/>
    </location>
</feature>
<dbReference type="VEuPathDB" id="MicrosporidiaDB:CWI37_2780p0010"/>
<evidence type="ECO:0000313" key="5">
    <source>
        <dbReference type="EMBL" id="TBU13523.1"/>
    </source>
</evidence>
<evidence type="ECO:0000313" key="7">
    <source>
        <dbReference type="Proteomes" id="UP000292362"/>
    </source>
</evidence>
<dbReference type="STRING" id="1176355.A0A4Q9KQ08"/>
<organism evidence="2 7">
    <name type="scientific">Hamiltosporidium tvaerminnensis</name>
    <dbReference type="NCBI Taxonomy" id="1176355"/>
    <lineage>
        <taxon>Eukaryota</taxon>
        <taxon>Fungi</taxon>
        <taxon>Fungi incertae sedis</taxon>
        <taxon>Microsporidia</taxon>
        <taxon>Dubosqiidae</taxon>
        <taxon>Hamiltosporidium</taxon>
    </lineage>
</organism>